<evidence type="ECO:0000313" key="2">
    <source>
        <dbReference type="Proteomes" id="UP000228886"/>
    </source>
</evidence>
<dbReference type="AlphaFoldDB" id="A0A2M7E7N4"/>
<dbReference type="Proteomes" id="UP000228886">
    <property type="component" value="Unassembled WGS sequence"/>
</dbReference>
<organism evidence="1 2">
    <name type="scientific">bacterium (Candidatus Ratteibacteria) CG01_land_8_20_14_3_00_40_19</name>
    <dbReference type="NCBI Taxonomy" id="2014290"/>
    <lineage>
        <taxon>Bacteria</taxon>
        <taxon>Candidatus Ratteibacteria</taxon>
    </lineage>
</organism>
<comment type="caution">
    <text evidence="1">The sequence shown here is derived from an EMBL/GenBank/DDBJ whole genome shotgun (WGS) entry which is preliminary data.</text>
</comment>
<accession>A0A2M7E7N4</accession>
<protein>
    <recommendedName>
        <fullName evidence="3">Transposase IS4-like domain-containing protein</fullName>
    </recommendedName>
</protein>
<dbReference type="EMBL" id="PETL01000279">
    <property type="protein sequence ID" value="PIV63739.1"/>
    <property type="molecule type" value="Genomic_DNA"/>
</dbReference>
<name>A0A2M7E7N4_9BACT</name>
<proteinExistence type="predicted"/>
<evidence type="ECO:0008006" key="3">
    <source>
        <dbReference type="Google" id="ProtNLM"/>
    </source>
</evidence>
<reference evidence="2" key="1">
    <citation type="submission" date="2017-09" db="EMBL/GenBank/DDBJ databases">
        <title>Depth-based differentiation of microbial function through sediment-hosted aquifers and enrichment of novel symbionts in the deep terrestrial subsurface.</title>
        <authorList>
            <person name="Probst A.J."/>
            <person name="Ladd B."/>
            <person name="Jarett J.K."/>
            <person name="Geller-Mcgrath D.E."/>
            <person name="Sieber C.M.K."/>
            <person name="Emerson J.B."/>
            <person name="Anantharaman K."/>
            <person name="Thomas B.C."/>
            <person name="Malmstrom R."/>
            <person name="Stieglmeier M."/>
            <person name="Klingl A."/>
            <person name="Woyke T."/>
            <person name="Ryan C.M."/>
            <person name="Banfield J.F."/>
        </authorList>
    </citation>
    <scope>NUCLEOTIDE SEQUENCE [LARGE SCALE GENOMIC DNA]</scope>
</reference>
<sequence length="144" mass="17027">MHENRLEEAKSLSFQEFKQNAGERIAQTHIKLKDYRGEVRMIALQILGEDKYICHITNDEKNIEEFLIEEYTNRWRIENWFKENSFLGLDKLPGIELNKILALSGLKTSVAYNLVAAFKKNLEGYEKCFIETIYRKFLQKESLC</sequence>
<evidence type="ECO:0000313" key="1">
    <source>
        <dbReference type="EMBL" id="PIV63739.1"/>
    </source>
</evidence>
<gene>
    <name evidence="1" type="ORF">COS11_05825</name>
</gene>